<dbReference type="InterPro" id="IPR001012">
    <property type="entry name" value="UBX_dom"/>
</dbReference>
<dbReference type="PANTHER" id="PTHR47557:SF2">
    <property type="entry name" value="PLANT UBX DOMAIN-CONTAINING PROTEIN 1"/>
    <property type="match status" value="1"/>
</dbReference>
<feature type="domain" description="UBX" evidence="1">
    <location>
        <begin position="91"/>
        <end position="167"/>
    </location>
</feature>
<accession>A0A4S8K801</accession>
<dbReference type="CDD" id="cd16118">
    <property type="entry name" value="UBX2_UBXN9"/>
    <property type="match status" value="1"/>
</dbReference>
<dbReference type="InterPro" id="IPR044232">
    <property type="entry name" value="PUX1"/>
</dbReference>
<sequence>MASKRARLSTSVEAESARAKLEVVAAELGHEIRVFLATSQTKHATLIHEDDADDFYDLTAEDFYNLMSSRAESQILKTQKMREAEAVASRERLTKAVIRVRFPDDYILEAKFQPSETIQTLVNLLMKVVAQPNLPFYLFTTPPKQRIADLSKDFYSAGFAPGANVYFSYDVPESHGLYTNEPFLREDIRILSTLDLGQEQIDLKYVAPKPALLEAASVVVNAKPAVRSTKPKWFRR</sequence>
<dbReference type="PANTHER" id="PTHR47557">
    <property type="entry name" value="PLANT UBX DOMAIN-CONTAINING PROTEIN 1"/>
    <property type="match status" value="1"/>
</dbReference>
<proteinExistence type="predicted"/>
<evidence type="ECO:0000259" key="1">
    <source>
        <dbReference type="PROSITE" id="PS50033"/>
    </source>
</evidence>
<dbReference type="InterPro" id="IPR029071">
    <property type="entry name" value="Ubiquitin-like_domsf"/>
</dbReference>
<protein>
    <recommendedName>
        <fullName evidence="1">UBX domain-containing protein</fullName>
    </recommendedName>
</protein>
<dbReference type="AlphaFoldDB" id="A0A4S8K801"/>
<comment type="caution">
    <text evidence="2">The sequence shown here is derived from an EMBL/GenBank/DDBJ whole genome shotgun (WGS) entry which is preliminary data.</text>
</comment>
<keyword evidence="3" id="KW-1185">Reference proteome</keyword>
<evidence type="ECO:0000313" key="3">
    <source>
        <dbReference type="Proteomes" id="UP000317650"/>
    </source>
</evidence>
<dbReference type="GO" id="GO:0032984">
    <property type="term" value="P:protein-containing complex disassembly"/>
    <property type="evidence" value="ECO:0007669"/>
    <property type="project" value="InterPro"/>
</dbReference>
<reference evidence="2 3" key="1">
    <citation type="journal article" date="2019" name="Nat. Plants">
        <title>Genome sequencing of Musa balbisiana reveals subgenome evolution and function divergence in polyploid bananas.</title>
        <authorList>
            <person name="Yao X."/>
        </authorList>
    </citation>
    <scope>NUCLEOTIDE SEQUENCE [LARGE SCALE GENOMIC DNA]</scope>
    <source>
        <strain evidence="3">cv. DH-PKW</strain>
        <tissue evidence="2">Leaves</tissue>
    </source>
</reference>
<dbReference type="Pfam" id="PF00789">
    <property type="entry name" value="UBX"/>
    <property type="match status" value="1"/>
</dbReference>
<dbReference type="GO" id="GO:0051117">
    <property type="term" value="F:ATPase binding"/>
    <property type="evidence" value="ECO:0007669"/>
    <property type="project" value="InterPro"/>
</dbReference>
<dbReference type="Gene3D" id="3.10.20.90">
    <property type="entry name" value="Phosphatidylinositol 3-kinase Catalytic Subunit, Chain A, domain 1"/>
    <property type="match status" value="1"/>
</dbReference>
<name>A0A4S8K801_MUSBA</name>
<dbReference type="STRING" id="52838.A0A4S8K801"/>
<organism evidence="2 3">
    <name type="scientific">Musa balbisiana</name>
    <name type="common">Banana</name>
    <dbReference type="NCBI Taxonomy" id="52838"/>
    <lineage>
        <taxon>Eukaryota</taxon>
        <taxon>Viridiplantae</taxon>
        <taxon>Streptophyta</taxon>
        <taxon>Embryophyta</taxon>
        <taxon>Tracheophyta</taxon>
        <taxon>Spermatophyta</taxon>
        <taxon>Magnoliopsida</taxon>
        <taxon>Liliopsida</taxon>
        <taxon>Zingiberales</taxon>
        <taxon>Musaceae</taxon>
        <taxon>Musa</taxon>
    </lineage>
</organism>
<dbReference type="SUPFAM" id="SSF54236">
    <property type="entry name" value="Ubiquitin-like"/>
    <property type="match status" value="1"/>
</dbReference>
<dbReference type="Proteomes" id="UP000317650">
    <property type="component" value="Chromosome 8"/>
</dbReference>
<evidence type="ECO:0000313" key="2">
    <source>
        <dbReference type="EMBL" id="THU71077.1"/>
    </source>
</evidence>
<gene>
    <name evidence="2" type="ORF">C4D60_Mb08t31750</name>
</gene>
<dbReference type="PROSITE" id="PS50033">
    <property type="entry name" value="UBX"/>
    <property type="match status" value="1"/>
</dbReference>
<dbReference type="EMBL" id="PYDT01000002">
    <property type="protein sequence ID" value="THU71077.1"/>
    <property type="molecule type" value="Genomic_DNA"/>
</dbReference>